<keyword evidence="2" id="KW-0444">Lipid biosynthesis</keyword>
<dbReference type="SUPFAM" id="SSF48264">
    <property type="entry name" value="Cytochrome P450"/>
    <property type="match status" value="1"/>
</dbReference>
<evidence type="ECO:0000256" key="2">
    <source>
        <dbReference type="ARBA" id="ARBA00022516"/>
    </source>
</evidence>
<feature type="binding site" description="axial binding residue" evidence="11">
    <location>
        <position position="560"/>
    </location>
    <ligand>
        <name>heme</name>
        <dbReference type="ChEBI" id="CHEBI:30413"/>
    </ligand>
    <ligandPart>
        <name>Fe</name>
        <dbReference type="ChEBI" id="CHEBI:18248"/>
    </ligandPart>
</feature>
<accession>A0A0D6R585</accession>
<dbReference type="InterPro" id="IPR002403">
    <property type="entry name" value="Cyt_P450_E_grp-IV"/>
</dbReference>
<evidence type="ECO:0008006" key="13">
    <source>
        <dbReference type="Google" id="ProtNLM"/>
    </source>
</evidence>
<evidence type="ECO:0000256" key="8">
    <source>
        <dbReference type="ARBA" id="ARBA00023098"/>
    </source>
</evidence>
<evidence type="ECO:0000256" key="3">
    <source>
        <dbReference type="ARBA" id="ARBA00022617"/>
    </source>
</evidence>
<evidence type="ECO:0000256" key="10">
    <source>
        <dbReference type="ARBA" id="ARBA00023239"/>
    </source>
</evidence>
<dbReference type="GO" id="GO:0016705">
    <property type="term" value="F:oxidoreductase activity, acting on paired donors, with incorporation or reduction of molecular oxygen"/>
    <property type="evidence" value="ECO:0007669"/>
    <property type="project" value="InterPro"/>
</dbReference>
<keyword evidence="10" id="KW-0456">Lyase</keyword>
<dbReference type="PRINTS" id="PR00465">
    <property type="entry name" value="EP450IV"/>
</dbReference>
<dbReference type="InterPro" id="IPR001128">
    <property type="entry name" value="Cyt_P450"/>
</dbReference>
<keyword evidence="5" id="KW-0925">Oxylipin biosynthesis</keyword>
<dbReference type="FunFam" id="1.10.630.10:FF:000024">
    <property type="entry name" value="Allene oxide synthase, chloroplastic"/>
    <property type="match status" value="1"/>
</dbReference>
<evidence type="ECO:0000256" key="7">
    <source>
        <dbReference type="ARBA" id="ARBA00023004"/>
    </source>
</evidence>
<evidence type="ECO:0000256" key="1">
    <source>
        <dbReference type="ARBA" id="ARBA00010617"/>
    </source>
</evidence>
<dbReference type="Gene3D" id="1.10.630.10">
    <property type="entry name" value="Cytochrome P450"/>
    <property type="match status" value="1"/>
</dbReference>
<evidence type="ECO:0000313" key="12">
    <source>
        <dbReference type="EMBL" id="JAG97438.1"/>
    </source>
</evidence>
<dbReference type="EMBL" id="GCKF01033154">
    <property type="protein sequence ID" value="JAG97438.1"/>
    <property type="molecule type" value="Transcribed_RNA"/>
</dbReference>
<comment type="similarity">
    <text evidence="1">Belongs to the cytochrome P450 family.</text>
</comment>
<keyword evidence="3 11" id="KW-0349">Heme</keyword>
<evidence type="ECO:0000256" key="9">
    <source>
        <dbReference type="ARBA" id="ARBA00023160"/>
    </source>
</evidence>
<dbReference type="GO" id="GO:0004497">
    <property type="term" value="F:monooxygenase activity"/>
    <property type="evidence" value="ECO:0007669"/>
    <property type="project" value="InterPro"/>
</dbReference>
<dbReference type="PANTHER" id="PTHR24286">
    <property type="entry name" value="CYTOCHROME P450 26"/>
    <property type="match status" value="1"/>
</dbReference>
<dbReference type="GO" id="GO:0031408">
    <property type="term" value="P:oxylipin biosynthetic process"/>
    <property type="evidence" value="ECO:0007669"/>
    <property type="project" value="UniProtKB-KW"/>
</dbReference>
<keyword evidence="6" id="KW-0276">Fatty acid metabolism</keyword>
<evidence type="ECO:0000256" key="4">
    <source>
        <dbReference type="ARBA" id="ARBA00022723"/>
    </source>
</evidence>
<dbReference type="InterPro" id="IPR036396">
    <property type="entry name" value="Cyt_P450_sf"/>
</dbReference>
<keyword evidence="4 11" id="KW-0479">Metal-binding</keyword>
<reference evidence="12" key="1">
    <citation type="submission" date="2015-03" db="EMBL/GenBank/DDBJ databases">
        <title>A transcriptome of Araucaria cunninghamii, an australian fine timber species.</title>
        <authorList>
            <person name="Jing Yi C.J.Y."/>
            <person name="Yin San L.Y.S."/>
            <person name="Abdul Karim S.S."/>
            <person name="Wan Azmi N.N."/>
            <person name="Hercus R.R."/>
            <person name="Croft L.L."/>
        </authorList>
    </citation>
    <scope>NUCLEOTIDE SEQUENCE</scope>
    <source>
        <strain evidence="12">MI0301</strain>
        <tissue evidence="12">Leaf</tissue>
    </source>
</reference>
<dbReference type="GO" id="GO:0016829">
    <property type="term" value="F:lyase activity"/>
    <property type="evidence" value="ECO:0007669"/>
    <property type="project" value="UniProtKB-KW"/>
</dbReference>
<dbReference type="GO" id="GO:0005506">
    <property type="term" value="F:iron ion binding"/>
    <property type="evidence" value="ECO:0007669"/>
    <property type="project" value="InterPro"/>
</dbReference>
<keyword evidence="9" id="KW-0275">Fatty acid biosynthesis</keyword>
<proteinExistence type="inferred from homology"/>
<dbReference type="Pfam" id="PF00067">
    <property type="entry name" value="p450"/>
    <property type="match status" value="1"/>
</dbReference>
<keyword evidence="8" id="KW-0443">Lipid metabolism</keyword>
<keyword evidence="7 11" id="KW-0408">Iron</keyword>
<dbReference type="PANTHER" id="PTHR24286:SF255">
    <property type="entry name" value="ALLENE OXIDE SYNTHASE, CHLOROPLASTIC"/>
    <property type="match status" value="1"/>
</dbReference>
<evidence type="ECO:0000256" key="5">
    <source>
        <dbReference type="ARBA" id="ARBA00022767"/>
    </source>
</evidence>
<dbReference type="AlphaFoldDB" id="A0A0D6R585"/>
<evidence type="ECO:0000256" key="11">
    <source>
        <dbReference type="PIRSR" id="PIRSR602403-1"/>
    </source>
</evidence>
<sequence length="607" mass="69172">MIQHAYHVHNKKNLAFPRSRNDRLLFKLHRFKGTQWNALFHISNQRCTYNREKGVEGKLKIETHKRDGERSKSLSLRMAQTLKAPCVPVAPFVTSTSSESFTGQKIFPSRISCKFFQKPRHVIRASVSERISQTDAPVKVLKEIPGSYGPPLLGGIRDRQDFFNGREEFFRSRMEKYESTVYRVNMPPGGPFFPDPRVIMLLDAKSFPVLFDTNRVEKRDVFTGTYMSSTDYTGGYRTLSYLDPSEEKHAQLKNFCFKVLKMNRDRWIPEFDRATSELWQELETQLAEHGRAAFNEASEQMCLNFLCRSVMDRDPAEGGETALGSDGPGLIKKWIFFQLAPINTIGLPRGLEELTIHTFPLPFGLVKKDYDRVHRFFAAHATRALDAAEKMGLSRDEACHNLIFNICFNTWGGMLILFPSIVRLVGRAGARLHSDLAQEVRAAVRSEGGGRLTMRALESMPLVKSTVYEVMRLEPPVPFQYGRAKEDFQLESHDELYEVKKGELLGGYMPFATRDPKVFEAPEEFVPRRFMGEQGQKLLQYVLWSNGPETESPTIHNKQCAGKDFVVMMARLLLAEFFLQYDSFDMELSAGALGSAVSFTSLKKATS</sequence>
<protein>
    <recommendedName>
        <fullName evidence="13">Allene oxide synthase</fullName>
    </recommendedName>
</protein>
<dbReference type="GO" id="GO:0016125">
    <property type="term" value="P:sterol metabolic process"/>
    <property type="evidence" value="ECO:0007669"/>
    <property type="project" value="TreeGrafter"/>
</dbReference>
<dbReference type="CDD" id="cd11071">
    <property type="entry name" value="CYP74"/>
    <property type="match status" value="1"/>
</dbReference>
<name>A0A0D6R585_ARACU</name>
<organism evidence="12">
    <name type="scientific">Araucaria cunninghamii</name>
    <name type="common">Hoop pine</name>
    <name type="synonym">Moreton Bay pine</name>
    <dbReference type="NCBI Taxonomy" id="56994"/>
    <lineage>
        <taxon>Eukaryota</taxon>
        <taxon>Viridiplantae</taxon>
        <taxon>Streptophyta</taxon>
        <taxon>Embryophyta</taxon>
        <taxon>Tracheophyta</taxon>
        <taxon>Spermatophyta</taxon>
        <taxon>Pinopsida</taxon>
        <taxon>Pinidae</taxon>
        <taxon>Conifers II</taxon>
        <taxon>Araucariales</taxon>
        <taxon>Araucariaceae</taxon>
        <taxon>Araucaria</taxon>
    </lineage>
</organism>
<comment type="cofactor">
    <cofactor evidence="11">
        <name>heme</name>
        <dbReference type="ChEBI" id="CHEBI:30413"/>
    </cofactor>
</comment>
<evidence type="ECO:0000256" key="6">
    <source>
        <dbReference type="ARBA" id="ARBA00022832"/>
    </source>
</evidence>
<dbReference type="GO" id="GO:0020037">
    <property type="term" value="F:heme binding"/>
    <property type="evidence" value="ECO:0007669"/>
    <property type="project" value="InterPro"/>
</dbReference>
<dbReference type="GO" id="GO:0006633">
    <property type="term" value="P:fatty acid biosynthetic process"/>
    <property type="evidence" value="ECO:0007669"/>
    <property type="project" value="UniProtKB-KW"/>
</dbReference>